<dbReference type="PANTHER" id="PTHR21301">
    <property type="entry name" value="REVERSE TRANSCRIPTASE"/>
    <property type="match status" value="1"/>
</dbReference>
<dbReference type="SUPFAM" id="SSF56672">
    <property type="entry name" value="DNA/RNA polymerases"/>
    <property type="match status" value="1"/>
</dbReference>
<dbReference type="Pfam" id="PF26215">
    <property type="entry name" value="HTH_animal"/>
    <property type="match status" value="1"/>
</dbReference>
<dbReference type="PANTHER" id="PTHR21301:SF10">
    <property type="entry name" value="REVERSE TRANSCRIPTASE DOMAIN-CONTAINING PROTEIN"/>
    <property type="match status" value="1"/>
</dbReference>
<accession>A0A2B4S001</accession>
<dbReference type="Pfam" id="PF00078">
    <property type="entry name" value="RVT_1"/>
    <property type="match status" value="1"/>
</dbReference>
<proteinExistence type="predicted"/>
<gene>
    <name evidence="2" type="ORF">AWC38_SpisGene12758</name>
</gene>
<comment type="caution">
    <text evidence="2">The sequence shown here is derived from an EMBL/GenBank/DDBJ whole genome shotgun (WGS) entry which is preliminary data.</text>
</comment>
<dbReference type="InterPro" id="IPR000477">
    <property type="entry name" value="RT_dom"/>
</dbReference>
<dbReference type="InterPro" id="IPR058912">
    <property type="entry name" value="HTH_animal"/>
</dbReference>
<dbReference type="EMBL" id="LSMT01000231">
    <property type="protein sequence ID" value="PFX22736.1"/>
    <property type="molecule type" value="Genomic_DNA"/>
</dbReference>
<name>A0A2B4S001_STYPI</name>
<dbReference type="OrthoDB" id="5970510at2759"/>
<evidence type="ECO:0000259" key="1">
    <source>
        <dbReference type="PROSITE" id="PS50878"/>
    </source>
</evidence>
<dbReference type="InterPro" id="IPR043502">
    <property type="entry name" value="DNA/RNA_pol_sf"/>
</dbReference>
<protein>
    <recommendedName>
        <fullName evidence="1">Reverse transcriptase domain-containing protein</fullName>
    </recommendedName>
</protein>
<feature type="domain" description="Reverse transcriptase" evidence="1">
    <location>
        <begin position="305"/>
        <end position="539"/>
    </location>
</feature>
<keyword evidence="3" id="KW-1185">Reference proteome</keyword>
<evidence type="ECO:0000313" key="2">
    <source>
        <dbReference type="EMBL" id="PFX22736.1"/>
    </source>
</evidence>
<reference evidence="3" key="1">
    <citation type="journal article" date="2017" name="bioRxiv">
        <title>Comparative analysis of the genomes of Stylophora pistillata and Acropora digitifera provides evidence for extensive differences between species of corals.</title>
        <authorList>
            <person name="Voolstra C.R."/>
            <person name="Li Y."/>
            <person name="Liew Y.J."/>
            <person name="Baumgarten S."/>
            <person name="Zoccola D."/>
            <person name="Flot J.-F."/>
            <person name="Tambutte S."/>
            <person name="Allemand D."/>
            <person name="Aranda M."/>
        </authorList>
    </citation>
    <scope>NUCLEOTIDE SEQUENCE [LARGE SCALE GENOMIC DNA]</scope>
</reference>
<evidence type="ECO:0000313" key="3">
    <source>
        <dbReference type="Proteomes" id="UP000225706"/>
    </source>
</evidence>
<dbReference type="AlphaFoldDB" id="A0A2B4S001"/>
<dbReference type="Proteomes" id="UP000225706">
    <property type="component" value="Unassembled WGS sequence"/>
</dbReference>
<dbReference type="PROSITE" id="PS50878">
    <property type="entry name" value="RT_POL"/>
    <property type="match status" value="1"/>
</dbReference>
<organism evidence="2 3">
    <name type="scientific">Stylophora pistillata</name>
    <name type="common">Smooth cauliflower coral</name>
    <dbReference type="NCBI Taxonomy" id="50429"/>
    <lineage>
        <taxon>Eukaryota</taxon>
        <taxon>Metazoa</taxon>
        <taxon>Cnidaria</taxon>
        <taxon>Anthozoa</taxon>
        <taxon>Hexacorallia</taxon>
        <taxon>Scleractinia</taxon>
        <taxon>Astrocoeniina</taxon>
        <taxon>Pocilloporidae</taxon>
        <taxon>Stylophora</taxon>
    </lineage>
</organism>
<sequence length="740" mass="84540">MYIVRTMANLRKKHIESVMANHANKIIRLLNKDHDVDKHIHNISSHKLSFFQKLVLSRGLKFSLPQRISAIEIKASFEKLYWKLERTLADDKKELTAATLRSIALNYIECKSPKPPKPLQRAIKQLKRLDNIVQCFGDKHIHNISSHKLSFFQKLVLSRGLKFSLPQRISAIEIKASFEKLYWKLERTLADDKKELTAATLRSIALNYIECKSPKPPKPLQRAIKQLKRLDNIVVTKPDKGTGVVIMNKSDYINLLSQASINDTSKFTPVSLQRPKTRGRPVKHYHPLLEKEKHLASVVRKILPKQIADCVCQAGSRLAHLYGLPKTHKENLSMRPILSATGTYNYALAKWLDDKLKPLSSNRYTISDTFSFADEIQNLVIDENDILVSYDVTSLFTNVPLQETIEIIAEKAFADNWFNTTHDLSITKPELVQLLEVATMNQLFQFDGNLYEQTDGVAMGSPLGPLMANAFLCSIEEKLDQDNKLPEFYRRYVDDTFAIVTSVPAAEDLLSTLNNCHPSIHFTMELASGNKLPFVGMEVLKKGCKLETSVYRKPTNTGLLLHHQSHVDKRYKKSLLKTMLNRAFRLSSTWESFKSECDHLKMMFTNLKYPDHLINSTISHFVTSVRSENPGVQAQLSVNENAVHRVVLPFKDQKSADAVKRQLSDLSNKIDHTLHPVFKSRKICEDLRVREPKPPIVSQQCVVYNYKCDLCDAESYWLAIVYCLVFCVGSCEPVHEDRTE</sequence>